<comment type="similarity">
    <text evidence="5">Belongs to the AcnX type II large subunit family.</text>
</comment>
<protein>
    <recommendedName>
        <fullName evidence="8">Phosphomevalonate dehydratase large subunit</fullName>
        <ecNumber evidence="7">4.2.1.182</ecNumber>
    </recommendedName>
</protein>
<evidence type="ECO:0000259" key="9">
    <source>
        <dbReference type="Pfam" id="PF04412"/>
    </source>
</evidence>
<dbReference type="PANTHER" id="PTHR36577">
    <property type="entry name" value="DUF521 DOMAIN PROTEIN (AFU_ORTHOLOGUE AFUA_6G00490)"/>
    <property type="match status" value="1"/>
</dbReference>
<dbReference type="HOGENOM" id="CLU_018825_1_0_2"/>
<name>A0A0D5BYU0_9ARCH</name>
<reference evidence="10 11" key="2">
    <citation type="journal article" date="2016" name="ISME J.">
        <title>Physiological and genomic characterization of two novel marine thaumarchaeal strains indicates niche differentiation.</title>
        <authorList>
            <person name="Bayer B."/>
            <person name="Vojvoda J."/>
            <person name="Offre P."/>
            <person name="Alves R.J."/>
            <person name="Elisabeth N.H."/>
            <person name="Garcia J.A."/>
            <person name="Volland J.M."/>
            <person name="Srivastava A."/>
            <person name="Schleper C."/>
            <person name="Herndl G.J."/>
        </authorList>
    </citation>
    <scope>NUCLEOTIDE SEQUENCE [LARGE SCALE GENOMIC DNA]</scope>
    <source>
        <strain evidence="10 11">NF5</strain>
    </source>
</reference>
<dbReference type="KEGG" id="nin:NADRNF5_0014"/>
<dbReference type="Pfam" id="PF04412">
    <property type="entry name" value="AcnX"/>
    <property type="match status" value="1"/>
</dbReference>
<evidence type="ECO:0000256" key="5">
    <source>
        <dbReference type="ARBA" id="ARBA00046333"/>
    </source>
</evidence>
<keyword evidence="11" id="KW-1185">Reference proteome</keyword>
<proteinExistence type="inferred from homology"/>
<evidence type="ECO:0000313" key="11">
    <source>
        <dbReference type="Proteomes" id="UP000032408"/>
    </source>
</evidence>
<accession>A0A0D5BYU0</accession>
<keyword evidence="2" id="KW-0456">Lyase</keyword>
<dbReference type="EMBL" id="CP011070">
    <property type="protein sequence ID" value="AJW69714.1"/>
    <property type="molecule type" value="Genomic_DNA"/>
</dbReference>
<feature type="domain" description="Phosphomevalonate dehydratase large subunit-like" evidence="9">
    <location>
        <begin position="1"/>
        <end position="380"/>
    </location>
</feature>
<dbReference type="PANTHER" id="PTHR36577:SF3">
    <property type="entry name" value="DUF521 DOMAIN PROTEIN (AFU_ORTHOLOGUE AFUA_6G00490)"/>
    <property type="match status" value="1"/>
</dbReference>
<organism evidence="10 11">
    <name type="scientific">Nitrosopumilus adriaticus</name>
    <dbReference type="NCBI Taxonomy" id="1580092"/>
    <lineage>
        <taxon>Archaea</taxon>
        <taxon>Nitrososphaerota</taxon>
        <taxon>Nitrososphaeria</taxon>
        <taxon>Nitrosopumilales</taxon>
        <taxon>Nitrosopumilaceae</taxon>
        <taxon>Nitrosopumilus</taxon>
    </lineage>
</organism>
<evidence type="ECO:0000256" key="8">
    <source>
        <dbReference type="ARBA" id="ARBA00047196"/>
    </source>
</evidence>
<evidence type="ECO:0000256" key="7">
    <source>
        <dbReference type="ARBA" id="ARBA00047176"/>
    </source>
</evidence>
<evidence type="ECO:0000256" key="6">
    <source>
        <dbReference type="ARBA" id="ARBA00046520"/>
    </source>
</evidence>
<sequence>MELTREEESALKGEHGEIMQMAYRILVATGEATDADKLIPIEWAHLSGVNYNTIGDAGEEFLSNISKIARVSVKTTLNPMGFDIDNVKNYGLDENFISKQLSIKNSYETMGVIPSFSCIPYEIFEIPKDGTQVAFAESNAAIHANSFDSLKTNKESAFSALASAIVGKSPYSSLRKDDSPNITINMKVKNPNELTYGMLGFFAGKIGDTSVNISGLAEMDKRQCKAMCGGMGTSGTCAKFIFDEGDSDCEKIDFDEKEMKNVHDELNTAEKGDVITLGSPQLGLDEISDLTSMLKGRSFKKRCMVFLPRTVKEQAKKIGYTTELERAGCEILSDCCTCLTPLINKENVDAVTTNSIKGAFYLKNSNGVDVNLKSLSEIIQDETR</sequence>
<evidence type="ECO:0000256" key="3">
    <source>
        <dbReference type="ARBA" id="ARBA00045120"/>
    </source>
</evidence>
<dbReference type="GO" id="GO:0016829">
    <property type="term" value="F:lyase activity"/>
    <property type="evidence" value="ECO:0007669"/>
    <property type="project" value="UniProtKB-KW"/>
</dbReference>
<dbReference type="STRING" id="1580092.NADRNF5_0014"/>
<dbReference type="InterPro" id="IPR007506">
    <property type="entry name" value="PMDh-L-like_dom"/>
</dbReference>
<dbReference type="GeneID" id="24819271"/>
<dbReference type="OrthoDB" id="25253at2157"/>
<keyword evidence="1" id="KW-0408">Iron</keyword>
<comment type="subunit">
    <text evidence="6">Heterodimer composed of a large subunit (PMDh-L) and a small subunit (PMDh-S).</text>
</comment>
<gene>
    <name evidence="10" type="ORF">NADRNF5_0014</name>
</gene>
<evidence type="ECO:0000256" key="2">
    <source>
        <dbReference type="ARBA" id="ARBA00023239"/>
    </source>
</evidence>
<dbReference type="RefSeq" id="WP_048114386.1">
    <property type="nucleotide sequence ID" value="NZ_CP011070.1"/>
</dbReference>
<dbReference type="EC" id="4.2.1.182" evidence="7"/>
<evidence type="ECO:0000313" key="10">
    <source>
        <dbReference type="EMBL" id="AJW69714.1"/>
    </source>
</evidence>
<comment type="catalytic activity">
    <reaction evidence="3">
        <text>(R)-5-phosphomevalonate = (2E)-3-methyl-5-phosphooxypent-2-enoate + H2O</text>
        <dbReference type="Rhea" id="RHEA:78975"/>
        <dbReference type="ChEBI" id="CHEBI:15377"/>
        <dbReference type="ChEBI" id="CHEBI:58146"/>
        <dbReference type="ChEBI" id="CHEBI:229665"/>
        <dbReference type="EC" id="4.2.1.182"/>
    </reaction>
    <physiologicalReaction direction="left-to-right" evidence="3">
        <dbReference type="Rhea" id="RHEA:78976"/>
    </physiologicalReaction>
</comment>
<evidence type="ECO:0000256" key="4">
    <source>
        <dbReference type="ARBA" id="ARBA00045299"/>
    </source>
</evidence>
<comment type="function">
    <text evidence="4">Component of a hydro-lyase that catalyzes the dehydration of mevalonate 5-phosphate (MVA5P) to form trans-anhydromevalonate 5-phosphate (tAHMP). Involved in the archaeal mevalonate (MVA) pathway, which provides fundamental precursors for isoprenoid biosynthesis, such as isopentenyl diphosphate (IPP) and dimethylallyl diphosphate (DMAPP).</text>
</comment>
<dbReference type="AlphaFoldDB" id="A0A0D5BYU0"/>
<evidence type="ECO:0000256" key="1">
    <source>
        <dbReference type="ARBA" id="ARBA00023004"/>
    </source>
</evidence>
<reference evidence="11" key="1">
    <citation type="submission" date="2015-03" db="EMBL/GenBank/DDBJ databases">
        <title>Characterization of two novel Thaumarchaeota isolated from the Northern Adriatic Sea.</title>
        <authorList>
            <person name="Bayer B."/>
            <person name="Vojvoda J."/>
            <person name="Offre P."/>
            <person name="Srivastava A."/>
            <person name="Elisabeth N."/>
            <person name="Garcia J.A.L."/>
            <person name="Schleper C."/>
            <person name="Herndl G.J."/>
        </authorList>
    </citation>
    <scope>NUCLEOTIDE SEQUENCE [LARGE SCALE GENOMIC DNA]</scope>
    <source>
        <strain evidence="11">NF5</strain>
    </source>
</reference>
<dbReference type="Proteomes" id="UP000032408">
    <property type="component" value="Chromosome"/>
</dbReference>